<sequence>MKAEFVDKVNDGELTPAVELGLAISFAEDLKGDILQRFHRNETDKMDKRFTEFVLIEAVRMLLGIPPVTFYDYLRHNEELRNVMDLKYLKDLGNYMDFKRKRKKLDVRFKDVSIRNFDGKSDEAYALDNFKIEVDLNKYRSGKKIKQEKFGAGFQHSTTKGTIVGFQASLLINLSNFSLQKLEIYPITKAKKEIWNEMVLSVLGTKQGNKKSVIATPIHIHVDDFLPLIKCHFFSRDVLCYAYVIHKNINFSQSIFDLLNHGLDLILFRHVCLNRNRLSSHLGYLLGGLFGTLFVKFSHSNISSRLSESRNHRLS</sequence>
<organism evidence="1 2">
    <name type="scientific">candidate division MSBL1 archaeon SCGC-AAA259O05</name>
    <dbReference type="NCBI Taxonomy" id="1698271"/>
    <lineage>
        <taxon>Archaea</taxon>
        <taxon>Methanobacteriati</taxon>
        <taxon>Methanobacteriota</taxon>
        <taxon>candidate division MSBL1</taxon>
    </lineage>
</organism>
<dbReference type="EMBL" id="LHXV01000002">
    <property type="protein sequence ID" value="KXB01780.1"/>
    <property type="molecule type" value="Genomic_DNA"/>
</dbReference>
<protein>
    <submittedName>
        <fullName evidence="1">Uncharacterized protein</fullName>
    </submittedName>
</protein>
<reference evidence="1 2" key="1">
    <citation type="journal article" date="2016" name="Sci. Rep.">
        <title>Metabolic traits of an uncultured archaeal lineage -MSBL1- from brine pools of the Red Sea.</title>
        <authorList>
            <person name="Mwirichia R."/>
            <person name="Alam I."/>
            <person name="Rashid M."/>
            <person name="Vinu M."/>
            <person name="Ba-Alawi W."/>
            <person name="Anthony Kamau A."/>
            <person name="Kamanda Ngugi D."/>
            <person name="Goker M."/>
            <person name="Klenk H.P."/>
            <person name="Bajic V."/>
            <person name="Stingl U."/>
        </authorList>
    </citation>
    <scope>NUCLEOTIDE SEQUENCE [LARGE SCALE GENOMIC DNA]</scope>
    <source>
        <strain evidence="1">SCGC-AAA259O05</strain>
    </source>
</reference>
<comment type="caution">
    <text evidence="1">The sequence shown here is derived from an EMBL/GenBank/DDBJ whole genome shotgun (WGS) entry which is preliminary data.</text>
</comment>
<accession>A0A133V5Q8</accession>
<dbReference type="Proteomes" id="UP000070344">
    <property type="component" value="Unassembled WGS sequence"/>
</dbReference>
<name>A0A133V5Q8_9EURY</name>
<gene>
    <name evidence="1" type="ORF">AKJ41_00365</name>
</gene>
<evidence type="ECO:0000313" key="2">
    <source>
        <dbReference type="Proteomes" id="UP000070344"/>
    </source>
</evidence>
<evidence type="ECO:0000313" key="1">
    <source>
        <dbReference type="EMBL" id="KXB01780.1"/>
    </source>
</evidence>
<proteinExistence type="predicted"/>
<dbReference type="AlphaFoldDB" id="A0A133V5Q8"/>
<keyword evidence="2" id="KW-1185">Reference proteome</keyword>